<protein>
    <submittedName>
        <fullName evidence="2">Uncharacterized protein</fullName>
    </submittedName>
</protein>
<feature type="compositionally biased region" description="Low complexity" evidence="1">
    <location>
        <begin position="52"/>
        <end position="63"/>
    </location>
</feature>
<accession>A0A0G4J7G9</accession>
<dbReference type="AlphaFoldDB" id="A0A0G4J7G9"/>
<keyword evidence="3" id="KW-1185">Reference proteome</keyword>
<evidence type="ECO:0000313" key="3">
    <source>
        <dbReference type="Proteomes" id="UP000039324"/>
    </source>
</evidence>
<feature type="region of interest" description="Disordered" evidence="1">
    <location>
        <begin position="50"/>
        <end position="69"/>
    </location>
</feature>
<evidence type="ECO:0000313" key="2">
    <source>
        <dbReference type="EMBL" id="CEP03191.1"/>
    </source>
</evidence>
<organism evidence="2 3">
    <name type="scientific">Plasmodiophora brassicae</name>
    <name type="common">Clubroot disease agent</name>
    <dbReference type="NCBI Taxonomy" id="37360"/>
    <lineage>
        <taxon>Eukaryota</taxon>
        <taxon>Sar</taxon>
        <taxon>Rhizaria</taxon>
        <taxon>Endomyxa</taxon>
        <taxon>Phytomyxea</taxon>
        <taxon>Plasmodiophorida</taxon>
        <taxon>Plasmodiophoridae</taxon>
        <taxon>Plasmodiophora</taxon>
    </lineage>
</organism>
<feature type="region of interest" description="Disordered" evidence="1">
    <location>
        <begin position="79"/>
        <end position="106"/>
    </location>
</feature>
<sequence>MAVNSGSIGYGSNAGRHSTFVMLSIEHQKSMMRDSVILAWMADGSVACSHVRQPSTTPTATRTRSQRVGRRRIRLRRRCNPHVTATQPADPDPRQSPDLLTALPLD</sequence>
<reference evidence="2 3" key="1">
    <citation type="submission" date="2015-02" db="EMBL/GenBank/DDBJ databases">
        <authorList>
            <person name="Chooi Y.-H."/>
        </authorList>
    </citation>
    <scope>NUCLEOTIDE SEQUENCE [LARGE SCALE GENOMIC DNA]</scope>
    <source>
        <strain evidence="2">E3</strain>
    </source>
</reference>
<gene>
    <name evidence="2" type="ORF">PBRA_002951</name>
</gene>
<proteinExistence type="predicted"/>
<evidence type="ECO:0000256" key="1">
    <source>
        <dbReference type="SAM" id="MobiDB-lite"/>
    </source>
</evidence>
<dbReference type="EMBL" id="CDSF01000144">
    <property type="protein sequence ID" value="CEP03191.1"/>
    <property type="molecule type" value="Genomic_DNA"/>
</dbReference>
<dbReference type="Proteomes" id="UP000039324">
    <property type="component" value="Unassembled WGS sequence"/>
</dbReference>
<name>A0A0G4J7G9_PLABS</name>